<protein>
    <submittedName>
        <fullName evidence="7">DNA-binding response regulator</fullName>
    </submittedName>
</protein>
<keyword evidence="1" id="KW-0805">Transcription regulation</keyword>
<dbReference type="Pfam" id="PF00072">
    <property type="entry name" value="Response_reg"/>
    <property type="match status" value="1"/>
</dbReference>
<dbReference type="PROSITE" id="PS50110">
    <property type="entry name" value="RESPONSE_REGULATORY"/>
    <property type="match status" value="1"/>
</dbReference>
<dbReference type="SUPFAM" id="SSF52172">
    <property type="entry name" value="CheY-like"/>
    <property type="match status" value="1"/>
</dbReference>
<feature type="domain" description="HTH luxR-type" evidence="5">
    <location>
        <begin position="140"/>
        <end position="205"/>
    </location>
</feature>
<evidence type="ECO:0000256" key="2">
    <source>
        <dbReference type="ARBA" id="ARBA00023125"/>
    </source>
</evidence>
<dbReference type="GO" id="GO:0000160">
    <property type="term" value="P:phosphorelay signal transduction system"/>
    <property type="evidence" value="ECO:0007669"/>
    <property type="project" value="InterPro"/>
</dbReference>
<dbReference type="SMART" id="SM00448">
    <property type="entry name" value="REC"/>
    <property type="match status" value="1"/>
</dbReference>
<dbReference type="PANTHER" id="PTHR44688">
    <property type="entry name" value="DNA-BINDING TRANSCRIPTIONAL ACTIVATOR DEVR_DOSR"/>
    <property type="match status" value="1"/>
</dbReference>
<feature type="modified residue" description="4-aspartylphosphate" evidence="4">
    <location>
        <position position="59"/>
    </location>
</feature>
<dbReference type="InterPro" id="IPR001789">
    <property type="entry name" value="Sig_transdc_resp-reg_receiver"/>
</dbReference>
<dbReference type="Gene3D" id="3.40.50.2300">
    <property type="match status" value="1"/>
</dbReference>
<dbReference type="Gene3D" id="1.10.10.10">
    <property type="entry name" value="Winged helix-like DNA-binding domain superfamily/Winged helix DNA-binding domain"/>
    <property type="match status" value="1"/>
</dbReference>
<dbReference type="GO" id="GO:0003677">
    <property type="term" value="F:DNA binding"/>
    <property type="evidence" value="ECO:0007669"/>
    <property type="project" value="UniProtKB-KW"/>
</dbReference>
<evidence type="ECO:0000313" key="7">
    <source>
        <dbReference type="EMBL" id="APG09555.1"/>
    </source>
</evidence>
<dbReference type="SMART" id="SM00421">
    <property type="entry name" value="HTH_LUXR"/>
    <property type="match status" value="1"/>
</dbReference>
<proteinExistence type="predicted"/>
<dbReference type="RefSeq" id="WP_374762045.1">
    <property type="nucleotide sequence ID" value="NZ_CP017637.1"/>
</dbReference>
<dbReference type="CDD" id="cd06170">
    <property type="entry name" value="LuxR_C_like"/>
    <property type="match status" value="1"/>
</dbReference>
<keyword evidence="2 7" id="KW-0238">DNA-binding</keyword>
<feature type="domain" description="Response regulatory" evidence="6">
    <location>
        <begin position="9"/>
        <end position="124"/>
    </location>
</feature>
<dbReference type="PANTHER" id="PTHR44688:SF16">
    <property type="entry name" value="DNA-BINDING TRANSCRIPTIONAL ACTIVATOR DEVR_DOSR"/>
    <property type="match status" value="1"/>
</dbReference>
<reference evidence="7 8" key="1">
    <citation type="submission" date="2016-11" db="EMBL/GenBank/DDBJ databases">
        <title>Complete Genome Sequence of Bradyrhizobium sp. strain J5, an isolated from soybean nodule in Hokkaido.</title>
        <authorList>
            <person name="Kanehara K."/>
        </authorList>
    </citation>
    <scope>NUCLEOTIDE SEQUENCE [LARGE SCALE GENOMIC DNA]</scope>
    <source>
        <strain evidence="7 8">J5</strain>
    </source>
</reference>
<dbReference type="AlphaFoldDB" id="A0A1L3F8B5"/>
<dbReference type="GO" id="GO:0006355">
    <property type="term" value="P:regulation of DNA-templated transcription"/>
    <property type="evidence" value="ECO:0007669"/>
    <property type="project" value="InterPro"/>
</dbReference>
<evidence type="ECO:0000256" key="1">
    <source>
        <dbReference type="ARBA" id="ARBA00023015"/>
    </source>
</evidence>
<dbReference type="InterPro" id="IPR000792">
    <property type="entry name" value="Tscrpt_reg_LuxR_C"/>
</dbReference>
<organism evidence="7 8">
    <name type="scientific">Bradyrhizobium japonicum</name>
    <dbReference type="NCBI Taxonomy" id="375"/>
    <lineage>
        <taxon>Bacteria</taxon>
        <taxon>Pseudomonadati</taxon>
        <taxon>Pseudomonadota</taxon>
        <taxon>Alphaproteobacteria</taxon>
        <taxon>Hyphomicrobiales</taxon>
        <taxon>Nitrobacteraceae</taxon>
        <taxon>Bradyrhizobium</taxon>
    </lineage>
</organism>
<dbReference type="SUPFAM" id="SSF46894">
    <property type="entry name" value="C-terminal effector domain of the bipartite response regulators"/>
    <property type="match status" value="1"/>
</dbReference>
<dbReference type="Pfam" id="PF00196">
    <property type="entry name" value="GerE"/>
    <property type="match status" value="1"/>
</dbReference>
<dbReference type="Proteomes" id="UP000181962">
    <property type="component" value="Chromosome"/>
</dbReference>
<evidence type="ECO:0000313" key="8">
    <source>
        <dbReference type="Proteomes" id="UP000181962"/>
    </source>
</evidence>
<gene>
    <name evidence="7" type="ORF">BKD09_14520</name>
</gene>
<evidence type="ECO:0000259" key="6">
    <source>
        <dbReference type="PROSITE" id="PS50110"/>
    </source>
</evidence>
<evidence type="ECO:0000256" key="3">
    <source>
        <dbReference type="ARBA" id="ARBA00023163"/>
    </source>
</evidence>
<evidence type="ECO:0000259" key="5">
    <source>
        <dbReference type="PROSITE" id="PS50043"/>
    </source>
</evidence>
<dbReference type="EMBL" id="CP017637">
    <property type="protein sequence ID" value="APG09555.1"/>
    <property type="molecule type" value="Genomic_DNA"/>
</dbReference>
<accession>A0A1L3F8B5</accession>
<name>A0A1L3F8B5_BRAJP</name>
<dbReference type="InterPro" id="IPR011006">
    <property type="entry name" value="CheY-like_superfamily"/>
</dbReference>
<dbReference type="PRINTS" id="PR00038">
    <property type="entry name" value="HTHLUXR"/>
</dbReference>
<dbReference type="InterPro" id="IPR036388">
    <property type="entry name" value="WH-like_DNA-bd_sf"/>
</dbReference>
<keyword evidence="3" id="KW-0804">Transcription</keyword>
<dbReference type="InterPro" id="IPR016032">
    <property type="entry name" value="Sig_transdc_resp-reg_C-effctor"/>
</dbReference>
<evidence type="ECO:0000256" key="4">
    <source>
        <dbReference type="PROSITE-ProRule" id="PRU00169"/>
    </source>
</evidence>
<sequence>MEVKLGPRFVHIVDDNATFCKTIGDRLKDFGYEVSTYPSAQHLLDRLPSNEVPSCILLDVRLPGMSGPELQERLIELGSTLPIIFLTGYADFPATVRTIKAGAQDFLIKPISSDQLLQAVDRALEQHDAARPLKSMREAFLSHLATLTPRERQVFELVIRGQINKQIASTLGTTERTIKAHRSHVMTKMQVRSLPELVSLSERAGILASGGPDQLAE</sequence>
<dbReference type="PROSITE" id="PS50043">
    <property type="entry name" value="HTH_LUXR_2"/>
    <property type="match status" value="1"/>
</dbReference>
<keyword evidence="4" id="KW-0597">Phosphoprotein</keyword>